<protein>
    <submittedName>
        <fullName evidence="7">Uncharacterized protein</fullName>
    </submittedName>
</protein>
<keyword evidence="2 5" id="KW-0812">Transmembrane</keyword>
<evidence type="ECO:0000256" key="4">
    <source>
        <dbReference type="ARBA" id="ARBA00023136"/>
    </source>
</evidence>
<evidence type="ECO:0000313" key="7">
    <source>
        <dbReference type="WBParaSite" id="nRc.2.0.1.t47485-RA"/>
    </source>
</evidence>
<evidence type="ECO:0000256" key="5">
    <source>
        <dbReference type="SAM" id="Phobius"/>
    </source>
</evidence>
<dbReference type="Gene3D" id="1.20.1250.20">
    <property type="entry name" value="MFS general substrate transporter like domains"/>
    <property type="match status" value="1"/>
</dbReference>
<dbReference type="InterPro" id="IPR036259">
    <property type="entry name" value="MFS_trans_sf"/>
</dbReference>
<organism evidence="6 7">
    <name type="scientific">Romanomermis culicivorax</name>
    <name type="common">Nematode worm</name>
    <dbReference type="NCBI Taxonomy" id="13658"/>
    <lineage>
        <taxon>Eukaryota</taxon>
        <taxon>Metazoa</taxon>
        <taxon>Ecdysozoa</taxon>
        <taxon>Nematoda</taxon>
        <taxon>Enoplea</taxon>
        <taxon>Dorylaimia</taxon>
        <taxon>Mermithida</taxon>
        <taxon>Mermithoidea</taxon>
        <taxon>Mermithidae</taxon>
        <taxon>Romanomermis</taxon>
    </lineage>
</organism>
<comment type="subcellular location">
    <subcellularLocation>
        <location evidence="1">Membrane</location>
        <topology evidence="1">Multi-pass membrane protein</topology>
    </subcellularLocation>
</comment>
<feature type="transmembrane region" description="Helical" evidence="5">
    <location>
        <begin position="136"/>
        <end position="157"/>
    </location>
</feature>
<dbReference type="GO" id="GO:0006820">
    <property type="term" value="P:monoatomic anion transport"/>
    <property type="evidence" value="ECO:0007669"/>
    <property type="project" value="TreeGrafter"/>
</dbReference>
<dbReference type="SUPFAM" id="SSF103473">
    <property type="entry name" value="MFS general substrate transporter"/>
    <property type="match status" value="1"/>
</dbReference>
<feature type="transmembrane region" description="Helical" evidence="5">
    <location>
        <begin position="12"/>
        <end position="33"/>
    </location>
</feature>
<accession>A0A915L8P1</accession>
<reference evidence="7" key="1">
    <citation type="submission" date="2022-11" db="UniProtKB">
        <authorList>
            <consortium name="WormBaseParasite"/>
        </authorList>
    </citation>
    <scope>IDENTIFICATION</scope>
</reference>
<evidence type="ECO:0000256" key="3">
    <source>
        <dbReference type="ARBA" id="ARBA00022989"/>
    </source>
</evidence>
<dbReference type="Proteomes" id="UP000887565">
    <property type="component" value="Unplaced"/>
</dbReference>
<sequence length="231" mass="25650">MMADSNGIYTGLPFLLQFFGKITFSHIAELLIAKEILSRDATSRIFTVISLVGVGFFLIVTTFVACNHTALAIFMICLAMTVYSANGPGYLHSQLAICPPFRGIMSAIVNIMGTVSQLCVPYVVNLIVVNNTVQEWRTVFVIGFAGQIFAATIYCFFGSAQEQSWSYQCLKKDKNALKWLASKWPPPNWLAFKRPDAEMADAKMAALILSTPLPSTFPSRIPQNFIFLFYS</sequence>
<keyword evidence="4 5" id="KW-0472">Membrane</keyword>
<proteinExistence type="predicted"/>
<keyword evidence="6" id="KW-1185">Reference proteome</keyword>
<evidence type="ECO:0000313" key="6">
    <source>
        <dbReference type="Proteomes" id="UP000887565"/>
    </source>
</evidence>
<feature type="transmembrane region" description="Helical" evidence="5">
    <location>
        <begin position="71"/>
        <end position="91"/>
    </location>
</feature>
<evidence type="ECO:0000256" key="2">
    <source>
        <dbReference type="ARBA" id="ARBA00022692"/>
    </source>
</evidence>
<dbReference type="PANTHER" id="PTHR11662">
    <property type="entry name" value="SOLUTE CARRIER FAMILY 17"/>
    <property type="match status" value="1"/>
</dbReference>
<dbReference type="GO" id="GO:0022857">
    <property type="term" value="F:transmembrane transporter activity"/>
    <property type="evidence" value="ECO:0007669"/>
    <property type="project" value="TreeGrafter"/>
</dbReference>
<dbReference type="PANTHER" id="PTHR11662:SF399">
    <property type="entry name" value="FI19708P1-RELATED"/>
    <property type="match status" value="1"/>
</dbReference>
<dbReference type="InterPro" id="IPR050382">
    <property type="entry name" value="MFS_Na/Anion_cotransporter"/>
</dbReference>
<dbReference type="WBParaSite" id="nRc.2.0.1.t47485-RA">
    <property type="protein sequence ID" value="nRc.2.0.1.t47485-RA"/>
    <property type="gene ID" value="nRc.2.0.1.g47485"/>
</dbReference>
<dbReference type="AlphaFoldDB" id="A0A915L8P1"/>
<dbReference type="OMA" id="FMICLAM"/>
<evidence type="ECO:0000256" key="1">
    <source>
        <dbReference type="ARBA" id="ARBA00004141"/>
    </source>
</evidence>
<feature type="transmembrane region" description="Helical" evidence="5">
    <location>
        <begin position="103"/>
        <end position="124"/>
    </location>
</feature>
<feature type="transmembrane region" description="Helical" evidence="5">
    <location>
        <begin position="45"/>
        <end position="65"/>
    </location>
</feature>
<dbReference type="GO" id="GO:0016020">
    <property type="term" value="C:membrane"/>
    <property type="evidence" value="ECO:0007669"/>
    <property type="project" value="UniProtKB-SubCell"/>
</dbReference>
<name>A0A915L8P1_ROMCU</name>
<keyword evidence="3 5" id="KW-1133">Transmembrane helix</keyword>